<evidence type="ECO:0000256" key="5">
    <source>
        <dbReference type="ARBA" id="ARBA00022679"/>
    </source>
</evidence>
<comment type="caution">
    <text evidence="10">Lacks conserved residue(s) required for the propagation of feature annotation.</text>
</comment>
<accession>A0A7R9MUY1</accession>
<keyword evidence="5" id="KW-0808">Transferase</keyword>
<gene>
    <name evidence="11" type="ORF">ONB1V03_LOCUS23483</name>
</gene>
<feature type="transmembrane region" description="Helical" evidence="10">
    <location>
        <begin position="59"/>
        <end position="78"/>
    </location>
</feature>
<dbReference type="InterPro" id="IPR005599">
    <property type="entry name" value="GPI_mannosylTrfase"/>
</dbReference>
<dbReference type="EMBL" id="CAJPVJ010060075">
    <property type="protein sequence ID" value="CAG2184063.1"/>
    <property type="molecule type" value="Genomic_DNA"/>
</dbReference>
<reference evidence="11" key="1">
    <citation type="submission" date="2020-11" db="EMBL/GenBank/DDBJ databases">
        <authorList>
            <person name="Tran Van P."/>
        </authorList>
    </citation>
    <scope>NUCLEOTIDE SEQUENCE</scope>
</reference>
<evidence type="ECO:0000256" key="1">
    <source>
        <dbReference type="ARBA" id="ARBA00004477"/>
    </source>
</evidence>
<dbReference type="PANTHER" id="PTHR22760">
    <property type="entry name" value="GLYCOSYLTRANSFERASE"/>
    <property type="match status" value="1"/>
</dbReference>
<name>A0A7R9MUY1_9ACAR</name>
<evidence type="ECO:0000256" key="10">
    <source>
        <dbReference type="RuleBase" id="RU363075"/>
    </source>
</evidence>
<organism evidence="11">
    <name type="scientific">Oppiella nova</name>
    <dbReference type="NCBI Taxonomy" id="334625"/>
    <lineage>
        <taxon>Eukaryota</taxon>
        <taxon>Metazoa</taxon>
        <taxon>Ecdysozoa</taxon>
        <taxon>Arthropoda</taxon>
        <taxon>Chelicerata</taxon>
        <taxon>Arachnida</taxon>
        <taxon>Acari</taxon>
        <taxon>Acariformes</taxon>
        <taxon>Sarcoptiformes</taxon>
        <taxon>Oribatida</taxon>
        <taxon>Brachypylina</taxon>
        <taxon>Oppioidea</taxon>
        <taxon>Oppiidae</taxon>
        <taxon>Oppiella</taxon>
    </lineage>
</organism>
<dbReference type="EMBL" id="OC974900">
    <property type="protein sequence ID" value="CAD7668614.1"/>
    <property type="molecule type" value="Genomic_DNA"/>
</dbReference>
<evidence type="ECO:0000256" key="9">
    <source>
        <dbReference type="ARBA" id="ARBA00023136"/>
    </source>
</evidence>
<keyword evidence="9 10" id="KW-0472">Membrane</keyword>
<dbReference type="PANTHER" id="PTHR22760:SF2">
    <property type="entry name" value="ALPHA-1,2-MANNOSYLTRANSFERASE ALG9"/>
    <property type="match status" value="1"/>
</dbReference>
<keyword evidence="8 10" id="KW-1133">Transmembrane helix</keyword>
<comment type="similarity">
    <text evidence="3 10">Belongs to the glycosyltransferase 22 family.</text>
</comment>
<dbReference type="AlphaFoldDB" id="A0A7R9MUY1"/>
<dbReference type="UniPathway" id="UPA00378"/>
<dbReference type="GO" id="GO:0006487">
    <property type="term" value="P:protein N-linked glycosylation"/>
    <property type="evidence" value="ECO:0007669"/>
    <property type="project" value="TreeGrafter"/>
</dbReference>
<sequence>DCDETFNYWEPTHYLIHGTGFQTWEYSPLYAIRSYAFLWIYALPAFLYSSLIQTNQLLVFYYTRCIAAFCCALAETYLYRGISHQFGPSIARLFLFFMVLSNGMFISSTAFLPSSFSMYMTALTFGAWLRQNHKIVILTQ</sequence>
<evidence type="ECO:0000256" key="3">
    <source>
        <dbReference type="ARBA" id="ARBA00007063"/>
    </source>
</evidence>
<evidence type="ECO:0000313" key="12">
    <source>
        <dbReference type="Proteomes" id="UP000728032"/>
    </source>
</evidence>
<evidence type="ECO:0000256" key="4">
    <source>
        <dbReference type="ARBA" id="ARBA00022676"/>
    </source>
</evidence>
<dbReference type="OrthoDB" id="497541at2759"/>
<feature type="non-terminal residue" evidence="11">
    <location>
        <position position="140"/>
    </location>
</feature>
<evidence type="ECO:0000256" key="8">
    <source>
        <dbReference type="ARBA" id="ARBA00022989"/>
    </source>
</evidence>
<comment type="subcellular location">
    <subcellularLocation>
        <location evidence="1 10">Endoplasmic reticulum membrane</location>
        <topology evidence="1 10">Multi-pass membrane protein</topology>
    </subcellularLocation>
</comment>
<keyword evidence="6 10" id="KW-0812">Transmembrane</keyword>
<protein>
    <recommendedName>
        <fullName evidence="10">Mannosyltransferase</fullName>
        <ecNumber evidence="10">2.4.1.-</ecNumber>
    </recommendedName>
</protein>
<feature type="non-terminal residue" evidence="11">
    <location>
        <position position="1"/>
    </location>
</feature>
<comment type="pathway">
    <text evidence="2">Protein modification; protein glycosylation.</text>
</comment>
<keyword evidence="12" id="KW-1185">Reference proteome</keyword>
<evidence type="ECO:0000256" key="2">
    <source>
        <dbReference type="ARBA" id="ARBA00004922"/>
    </source>
</evidence>
<dbReference type="GO" id="GO:0000026">
    <property type="term" value="F:alpha-1,2-mannosyltransferase activity"/>
    <property type="evidence" value="ECO:0007669"/>
    <property type="project" value="TreeGrafter"/>
</dbReference>
<dbReference type="GO" id="GO:0005789">
    <property type="term" value="C:endoplasmic reticulum membrane"/>
    <property type="evidence" value="ECO:0007669"/>
    <property type="project" value="UniProtKB-SubCell"/>
</dbReference>
<feature type="transmembrane region" description="Helical" evidence="10">
    <location>
        <begin position="90"/>
        <end position="112"/>
    </location>
</feature>
<keyword evidence="7 10" id="KW-0256">Endoplasmic reticulum</keyword>
<keyword evidence="4 10" id="KW-0328">Glycosyltransferase</keyword>
<evidence type="ECO:0000313" key="11">
    <source>
        <dbReference type="EMBL" id="CAD7668614.1"/>
    </source>
</evidence>
<evidence type="ECO:0000256" key="7">
    <source>
        <dbReference type="ARBA" id="ARBA00022824"/>
    </source>
</evidence>
<proteinExistence type="inferred from homology"/>
<evidence type="ECO:0000256" key="6">
    <source>
        <dbReference type="ARBA" id="ARBA00022692"/>
    </source>
</evidence>
<feature type="transmembrane region" description="Helical" evidence="10">
    <location>
        <begin position="35"/>
        <end position="53"/>
    </location>
</feature>
<dbReference type="Proteomes" id="UP000728032">
    <property type="component" value="Unassembled WGS sequence"/>
</dbReference>
<dbReference type="EC" id="2.4.1.-" evidence="10"/>
<dbReference type="Pfam" id="PF03901">
    <property type="entry name" value="Glyco_transf_22"/>
    <property type="match status" value="1"/>
</dbReference>